<comment type="caution">
    <text evidence="1">The sequence shown here is derived from an EMBL/GenBank/DDBJ whole genome shotgun (WGS) entry which is preliminary data.</text>
</comment>
<organism evidence="1 2">
    <name type="scientific">Datura stramonium</name>
    <name type="common">Jimsonweed</name>
    <name type="synonym">Common thornapple</name>
    <dbReference type="NCBI Taxonomy" id="4076"/>
    <lineage>
        <taxon>Eukaryota</taxon>
        <taxon>Viridiplantae</taxon>
        <taxon>Streptophyta</taxon>
        <taxon>Embryophyta</taxon>
        <taxon>Tracheophyta</taxon>
        <taxon>Spermatophyta</taxon>
        <taxon>Magnoliopsida</taxon>
        <taxon>eudicotyledons</taxon>
        <taxon>Gunneridae</taxon>
        <taxon>Pentapetalae</taxon>
        <taxon>asterids</taxon>
        <taxon>lamiids</taxon>
        <taxon>Solanales</taxon>
        <taxon>Solanaceae</taxon>
        <taxon>Solanoideae</taxon>
        <taxon>Datureae</taxon>
        <taxon>Datura</taxon>
    </lineage>
</organism>
<accession>A0ABS8Y786</accession>
<evidence type="ECO:0000313" key="1">
    <source>
        <dbReference type="EMBL" id="MCE5167206.1"/>
    </source>
</evidence>
<protein>
    <submittedName>
        <fullName evidence="1">Uncharacterized protein</fullName>
    </submittedName>
</protein>
<reference evidence="1 2" key="1">
    <citation type="journal article" date="2021" name="BMC Genomics">
        <title>Datura genome reveals duplications of psychoactive alkaloid biosynthetic genes and high mutation rate following tissue culture.</title>
        <authorList>
            <person name="Rajewski A."/>
            <person name="Carter-House D."/>
            <person name="Stajich J."/>
            <person name="Litt A."/>
        </authorList>
    </citation>
    <scope>NUCLEOTIDE SEQUENCE [LARGE SCALE GENOMIC DNA]</scope>
    <source>
        <strain evidence="1">AR-01</strain>
    </source>
</reference>
<gene>
    <name evidence="1" type="ORF">HAX54_042447</name>
</gene>
<dbReference type="EMBL" id="JACEIK010062543">
    <property type="protein sequence ID" value="MCE5167206.1"/>
    <property type="molecule type" value="Genomic_DNA"/>
</dbReference>
<feature type="non-terminal residue" evidence="1">
    <location>
        <position position="164"/>
    </location>
</feature>
<name>A0ABS8Y786_DATST</name>
<proteinExistence type="predicted"/>
<dbReference type="Proteomes" id="UP000823775">
    <property type="component" value="Unassembled WGS sequence"/>
</dbReference>
<sequence length="164" mass="18105">MLVGHNNSKYLDNTVEGTPSTAGITLLERVHLAQPGETGRKSTVGELKASEMRWSESNSWGNSLMDSDDLEPTHEELELLQTQLLDGIAVRSKRQNERKARRARAAERAAANVVSVKSGSTGRKRRASVQDVDYSDPLRYLRGTTSTSRLLTASEEHKLSEGIQ</sequence>
<evidence type="ECO:0000313" key="2">
    <source>
        <dbReference type="Proteomes" id="UP000823775"/>
    </source>
</evidence>
<keyword evidence="2" id="KW-1185">Reference proteome</keyword>